<sequence length="71" mass="7833">MEEVCEFLSCVLWREELVEDSVAVETLTYIEDDNEEPVILPEMHIPLATPADTDSSGWDTAGSESDRSAAS</sequence>
<protein>
    <submittedName>
        <fullName evidence="2">Uncharacterized protein</fullName>
    </submittedName>
</protein>
<gene>
    <name evidence="2" type="ORF">CYMTET_55271</name>
</gene>
<name>A0AAE0BEE5_9CHLO</name>
<dbReference type="AlphaFoldDB" id="A0AAE0BEE5"/>
<evidence type="ECO:0000256" key="1">
    <source>
        <dbReference type="SAM" id="MobiDB-lite"/>
    </source>
</evidence>
<feature type="region of interest" description="Disordered" evidence="1">
    <location>
        <begin position="48"/>
        <end position="71"/>
    </location>
</feature>
<comment type="caution">
    <text evidence="2">The sequence shown here is derived from an EMBL/GenBank/DDBJ whole genome shotgun (WGS) entry which is preliminary data.</text>
</comment>
<proteinExistence type="predicted"/>
<evidence type="ECO:0000313" key="2">
    <source>
        <dbReference type="EMBL" id="KAK3234464.1"/>
    </source>
</evidence>
<keyword evidence="3" id="KW-1185">Reference proteome</keyword>
<accession>A0AAE0BEE5</accession>
<organism evidence="2 3">
    <name type="scientific">Cymbomonas tetramitiformis</name>
    <dbReference type="NCBI Taxonomy" id="36881"/>
    <lineage>
        <taxon>Eukaryota</taxon>
        <taxon>Viridiplantae</taxon>
        <taxon>Chlorophyta</taxon>
        <taxon>Pyramimonadophyceae</taxon>
        <taxon>Pyramimonadales</taxon>
        <taxon>Pyramimonadaceae</taxon>
        <taxon>Cymbomonas</taxon>
    </lineage>
</organism>
<evidence type="ECO:0000313" key="3">
    <source>
        <dbReference type="Proteomes" id="UP001190700"/>
    </source>
</evidence>
<dbReference type="EMBL" id="LGRX02035488">
    <property type="protein sequence ID" value="KAK3234464.1"/>
    <property type="molecule type" value="Genomic_DNA"/>
</dbReference>
<reference evidence="2 3" key="1">
    <citation type="journal article" date="2015" name="Genome Biol. Evol.">
        <title>Comparative Genomics of a Bacterivorous Green Alga Reveals Evolutionary Causalities and Consequences of Phago-Mixotrophic Mode of Nutrition.</title>
        <authorList>
            <person name="Burns J.A."/>
            <person name="Paasch A."/>
            <person name="Narechania A."/>
            <person name="Kim E."/>
        </authorList>
    </citation>
    <scope>NUCLEOTIDE SEQUENCE [LARGE SCALE GENOMIC DNA]</scope>
    <source>
        <strain evidence="2 3">PLY_AMNH</strain>
    </source>
</reference>
<dbReference type="Proteomes" id="UP001190700">
    <property type="component" value="Unassembled WGS sequence"/>
</dbReference>